<dbReference type="EMBL" id="MU394318">
    <property type="protein sequence ID" value="KAI6086175.1"/>
    <property type="molecule type" value="Genomic_DNA"/>
</dbReference>
<accession>A0ACC0D0C0</accession>
<name>A0ACC0D0C0_9PEZI</name>
<evidence type="ECO:0000313" key="1">
    <source>
        <dbReference type="EMBL" id="KAI6086175.1"/>
    </source>
</evidence>
<reference evidence="1 2" key="1">
    <citation type="journal article" date="2022" name="New Phytol.">
        <title>Ecological generalism drives hyperdiversity of secondary metabolite gene clusters in xylarialean endophytes.</title>
        <authorList>
            <person name="Franco M.E.E."/>
            <person name="Wisecaver J.H."/>
            <person name="Arnold A.E."/>
            <person name="Ju Y.M."/>
            <person name="Slot J.C."/>
            <person name="Ahrendt S."/>
            <person name="Moore L.P."/>
            <person name="Eastman K.E."/>
            <person name="Scott K."/>
            <person name="Konkel Z."/>
            <person name="Mondo S.J."/>
            <person name="Kuo A."/>
            <person name="Hayes R.D."/>
            <person name="Haridas S."/>
            <person name="Andreopoulos B."/>
            <person name="Riley R."/>
            <person name="LaButti K."/>
            <person name="Pangilinan J."/>
            <person name="Lipzen A."/>
            <person name="Amirebrahimi M."/>
            <person name="Yan J."/>
            <person name="Adam C."/>
            <person name="Keymanesh K."/>
            <person name="Ng V."/>
            <person name="Louie K."/>
            <person name="Northen T."/>
            <person name="Drula E."/>
            <person name="Henrissat B."/>
            <person name="Hsieh H.M."/>
            <person name="Youens-Clark K."/>
            <person name="Lutzoni F."/>
            <person name="Miadlikowska J."/>
            <person name="Eastwood D.C."/>
            <person name="Hamelin R.C."/>
            <person name="Grigoriev I.V."/>
            <person name="U'Ren J.M."/>
        </authorList>
    </citation>
    <scope>NUCLEOTIDE SEQUENCE [LARGE SCALE GENOMIC DNA]</scope>
    <source>
        <strain evidence="1 2">ER1909</strain>
    </source>
</reference>
<evidence type="ECO:0000313" key="2">
    <source>
        <dbReference type="Proteomes" id="UP001497680"/>
    </source>
</evidence>
<gene>
    <name evidence="1" type="ORF">F4821DRAFT_278725</name>
</gene>
<dbReference type="Proteomes" id="UP001497680">
    <property type="component" value="Unassembled WGS sequence"/>
</dbReference>
<organism evidence="1 2">
    <name type="scientific">Hypoxylon rubiginosum</name>
    <dbReference type="NCBI Taxonomy" id="110542"/>
    <lineage>
        <taxon>Eukaryota</taxon>
        <taxon>Fungi</taxon>
        <taxon>Dikarya</taxon>
        <taxon>Ascomycota</taxon>
        <taxon>Pezizomycotina</taxon>
        <taxon>Sordariomycetes</taxon>
        <taxon>Xylariomycetidae</taxon>
        <taxon>Xylariales</taxon>
        <taxon>Hypoxylaceae</taxon>
        <taxon>Hypoxylon</taxon>
    </lineage>
</organism>
<sequence length="496" mass="56217">MPTLHTLPTELLLMISESLFEVDEWAEIDEIVDEAAPPHLAALTLVNRRLHAIFDPILWRFDQNHPDGAVRWAVCRGRTDILEKALEYGLQLGSAMLSAPIHLAVEQWQSAALAWLLDHGVPVDENAIGPSHPQIQDFVYDNFSPLYTALYERNQEAAIILLSRNARYHFIDSDTREPLGRFQFLESALHLAIREGLHMVVRYLVEERGADVNEIITDRDMPIYWVPQPVPTTPLQLAMYSQGNIKNGVIQTLLDHGADINAESRPDLTPPLTLALQLRNFDYARVLLNAGAQVNPRNISEGIPSPLMACILSYACDYGDYGPRFGYFLKMITRQLIKKGADLDCSFNGNTPLTTAIFMKNTLLLRRLLKAGADISKPREADGCTPIELARAVFDLRLGWSSTPAQNGSVSVVAEGCLDLSYDSEEDDSDDEMNEEDDSDDEMDERDSEPESEVLEDPYQQYYQKMQDEMQRWGTIAWMWRPKYHGLHNRFIRPSD</sequence>
<keyword evidence="2" id="KW-1185">Reference proteome</keyword>
<proteinExistence type="predicted"/>
<comment type="caution">
    <text evidence="1">The sequence shown here is derived from an EMBL/GenBank/DDBJ whole genome shotgun (WGS) entry which is preliminary data.</text>
</comment>
<protein>
    <submittedName>
        <fullName evidence="1">Ankyrin repeat-containing domain protein</fullName>
    </submittedName>
</protein>